<dbReference type="AlphaFoldDB" id="A0AAF0BT49"/>
<dbReference type="RefSeq" id="WP_272735860.1">
    <property type="nucleotide sequence ID" value="NZ_CP116942.1"/>
</dbReference>
<feature type="compositionally biased region" description="Basic and acidic residues" evidence="1">
    <location>
        <begin position="32"/>
        <end position="45"/>
    </location>
</feature>
<sequence length="177" mass="19436">MAAPEYVPSDPLARLRAYSSSPRRPESWTADRPGDLDRGQPRGERFGAPGPDLGFALKIARTFDDRLHLAEGEDHHDVVGGCVAVAMRRASLFGRAPVVHDLTVAYTLWGFLDDDPAEDLVALRRKVFEGVGHAAHHYVELRALVDAVPETTLRLTPARVAEAHAADWRSLFDLPPA</sequence>
<accession>A0AAF0BT49</accession>
<keyword evidence="3" id="KW-1185">Reference proteome</keyword>
<name>A0AAF0BT49_9ACTN</name>
<reference evidence="2" key="1">
    <citation type="submission" date="2023-01" db="EMBL/GenBank/DDBJ databases">
        <title>The diversity of Class Acidimicrobiia in South China Sea sediment environments and the proposal of Iamia marina sp. nov., a novel species of the genus Iamia.</title>
        <authorList>
            <person name="He Y."/>
            <person name="Tian X."/>
        </authorList>
    </citation>
    <scope>NUCLEOTIDE SEQUENCE</scope>
    <source>
        <strain evidence="2">DSM 19957</strain>
    </source>
</reference>
<dbReference type="Proteomes" id="UP001216390">
    <property type="component" value="Chromosome"/>
</dbReference>
<gene>
    <name evidence="2" type="ORF">PO878_17710</name>
</gene>
<protein>
    <submittedName>
        <fullName evidence="2">Uncharacterized protein</fullName>
    </submittedName>
</protein>
<evidence type="ECO:0000313" key="2">
    <source>
        <dbReference type="EMBL" id="WCO66337.1"/>
    </source>
</evidence>
<organism evidence="2 3">
    <name type="scientific">Iamia majanohamensis</name>
    <dbReference type="NCBI Taxonomy" id="467976"/>
    <lineage>
        <taxon>Bacteria</taxon>
        <taxon>Bacillati</taxon>
        <taxon>Actinomycetota</taxon>
        <taxon>Acidimicrobiia</taxon>
        <taxon>Acidimicrobiales</taxon>
        <taxon>Iamiaceae</taxon>
        <taxon>Iamia</taxon>
    </lineage>
</organism>
<dbReference type="KEGG" id="ima:PO878_17710"/>
<proteinExistence type="predicted"/>
<dbReference type="EMBL" id="CP116942">
    <property type="protein sequence ID" value="WCO66337.1"/>
    <property type="molecule type" value="Genomic_DNA"/>
</dbReference>
<feature type="region of interest" description="Disordered" evidence="1">
    <location>
        <begin position="17"/>
        <end position="50"/>
    </location>
</feature>
<evidence type="ECO:0000256" key="1">
    <source>
        <dbReference type="SAM" id="MobiDB-lite"/>
    </source>
</evidence>
<evidence type="ECO:0000313" key="3">
    <source>
        <dbReference type="Proteomes" id="UP001216390"/>
    </source>
</evidence>